<keyword evidence="8" id="KW-0539">Nucleus</keyword>
<evidence type="ECO:0000256" key="3">
    <source>
        <dbReference type="ARBA" id="ARBA00022723"/>
    </source>
</evidence>
<evidence type="ECO:0000256" key="1">
    <source>
        <dbReference type="ARBA" id="ARBA00004123"/>
    </source>
</evidence>
<gene>
    <name evidence="12" type="ORF">WICANDRAFT_99864</name>
</gene>
<dbReference type="InterPro" id="IPR036775">
    <property type="entry name" value="DNA_pol_Y-fam_lit_finger_sf"/>
</dbReference>
<dbReference type="GO" id="GO:0007064">
    <property type="term" value="P:mitotic sister chromatid cohesion"/>
    <property type="evidence" value="ECO:0007669"/>
    <property type="project" value="EnsemblFungi"/>
</dbReference>
<dbReference type="EMBL" id="KV454209">
    <property type="protein sequence ID" value="ODQ61368.1"/>
    <property type="molecule type" value="Genomic_DNA"/>
</dbReference>
<accession>A0A1E3P7N5</accession>
<dbReference type="GO" id="GO:0005634">
    <property type="term" value="C:nucleus"/>
    <property type="evidence" value="ECO:0007669"/>
    <property type="project" value="UniProtKB-SubCell"/>
</dbReference>
<dbReference type="InterPro" id="IPR001126">
    <property type="entry name" value="UmuC"/>
</dbReference>
<evidence type="ECO:0000256" key="4">
    <source>
        <dbReference type="ARBA" id="ARBA00022763"/>
    </source>
</evidence>
<organism evidence="12 13">
    <name type="scientific">Wickerhamomyces anomalus (strain ATCC 58044 / CBS 1984 / NCYC 433 / NRRL Y-366-8)</name>
    <name type="common">Yeast</name>
    <name type="synonym">Hansenula anomala</name>
    <dbReference type="NCBI Taxonomy" id="683960"/>
    <lineage>
        <taxon>Eukaryota</taxon>
        <taxon>Fungi</taxon>
        <taxon>Dikarya</taxon>
        <taxon>Ascomycota</taxon>
        <taxon>Saccharomycotina</taxon>
        <taxon>Saccharomycetes</taxon>
        <taxon>Phaffomycetales</taxon>
        <taxon>Wickerhamomycetaceae</taxon>
        <taxon>Wickerhamomyces</taxon>
    </lineage>
</organism>
<dbReference type="PIRSF" id="PIRSF036603">
    <property type="entry name" value="DPol_eta"/>
    <property type="match status" value="1"/>
</dbReference>
<dbReference type="PANTHER" id="PTHR45873">
    <property type="entry name" value="DNA POLYMERASE ETA"/>
    <property type="match status" value="1"/>
</dbReference>
<feature type="domain" description="UmuC" evidence="11">
    <location>
        <begin position="35"/>
        <end position="296"/>
    </location>
</feature>
<dbReference type="GO" id="GO:0007059">
    <property type="term" value="P:chromosome segregation"/>
    <property type="evidence" value="ECO:0007669"/>
    <property type="project" value="EnsemblFungi"/>
</dbReference>
<dbReference type="GO" id="GO:0003887">
    <property type="term" value="F:DNA-directed DNA polymerase activity"/>
    <property type="evidence" value="ECO:0007669"/>
    <property type="project" value="EnsemblFungi"/>
</dbReference>
<dbReference type="GO" id="GO:0009314">
    <property type="term" value="P:response to radiation"/>
    <property type="evidence" value="ECO:0007669"/>
    <property type="project" value="TreeGrafter"/>
</dbReference>
<dbReference type="SUPFAM" id="SSF56672">
    <property type="entry name" value="DNA/RNA polymerases"/>
    <property type="match status" value="1"/>
</dbReference>
<dbReference type="Gene3D" id="3.30.70.270">
    <property type="match status" value="1"/>
</dbReference>
<keyword evidence="2" id="KW-0808">Transferase</keyword>
<evidence type="ECO:0000313" key="12">
    <source>
        <dbReference type="EMBL" id="ODQ61368.1"/>
    </source>
</evidence>
<proteinExistence type="predicted"/>
<keyword evidence="6" id="KW-0862">Zinc</keyword>
<dbReference type="PROSITE" id="PS50173">
    <property type="entry name" value="UMUC"/>
    <property type="match status" value="1"/>
</dbReference>
<dbReference type="AlphaFoldDB" id="A0A1E3P7N5"/>
<dbReference type="Proteomes" id="UP000094112">
    <property type="component" value="Unassembled WGS sequence"/>
</dbReference>
<evidence type="ECO:0000256" key="2">
    <source>
        <dbReference type="ARBA" id="ARBA00022679"/>
    </source>
</evidence>
<dbReference type="Gene3D" id="3.40.1170.60">
    <property type="match status" value="1"/>
</dbReference>
<evidence type="ECO:0000256" key="10">
    <source>
        <dbReference type="SAM" id="MobiDB-lite"/>
    </source>
</evidence>
<dbReference type="GO" id="GO:0008270">
    <property type="term" value="F:zinc ion binding"/>
    <property type="evidence" value="ECO:0007669"/>
    <property type="project" value="UniProtKB-KW"/>
</dbReference>
<evidence type="ECO:0000256" key="6">
    <source>
        <dbReference type="ARBA" id="ARBA00022833"/>
    </source>
</evidence>
<keyword evidence="4" id="KW-0227">DNA damage</keyword>
<dbReference type="STRING" id="683960.A0A1E3P7N5"/>
<evidence type="ECO:0000259" key="11">
    <source>
        <dbReference type="PROSITE" id="PS50173"/>
    </source>
</evidence>
<dbReference type="GO" id="GO:0035861">
    <property type="term" value="C:site of double-strand break"/>
    <property type="evidence" value="ECO:0007669"/>
    <property type="project" value="TreeGrafter"/>
</dbReference>
<name>A0A1E3P7N5_WICAA</name>
<dbReference type="OrthoDB" id="5723at2759"/>
<dbReference type="InterPro" id="IPR043128">
    <property type="entry name" value="Rev_trsase/Diguanyl_cyclase"/>
</dbReference>
<feature type="region of interest" description="Disordered" evidence="10">
    <location>
        <begin position="565"/>
        <end position="607"/>
    </location>
</feature>
<dbReference type="SUPFAM" id="SSF100879">
    <property type="entry name" value="Lesion bypass DNA polymerase (Y-family), little finger domain"/>
    <property type="match status" value="1"/>
</dbReference>
<dbReference type="Pfam" id="PF11799">
    <property type="entry name" value="IMS_C"/>
    <property type="match status" value="1"/>
</dbReference>
<dbReference type="GO" id="GO:0070987">
    <property type="term" value="P:error-free translesion synthesis"/>
    <property type="evidence" value="ECO:0007669"/>
    <property type="project" value="EnsemblFungi"/>
</dbReference>
<dbReference type="GO" id="GO:0042276">
    <property type="term" value="P:error-prone translesion synthesis"/>
    <property type="evidence" value="ECO:0007669"/>
    <property type="project" value="EnsemblFungi"/>
</dbReference>
<evidence type="ECO:0000256" key="5">
    <source>
        <dbReference type="ARBA" id="ARBA00022771"/>
    </source>
</evidence>
<keyword evidence="3" id="KW-0479">Metal-binding</keyword>
<dbReference type="FunFam" id="3.40.1170.60:FF:000008">
    <property type="entry name" value="DNA polymerase eta subunit"/>
    <property type="match status" value="1"/>
</dbReference>
<keyword evidence="13" id="KW-1185">Reference proteome</keyword>
<sequence length="607" mass="70399">MKIFQPNLFWLVSGFKHLFDLNNPLKSYHSPLAVIAHIDVNAFFAQVEQLRLGLSTDDAVVCVQWQSIIAVSYKAREYGISRMDTLETAKLKCPVLKPIHTAVFRKGENFWRYHDDDEHFPDPKHHKVSLDPYRRESRKIINIFKKNCDLVEKASVDESFMDFGRLIIQKIFKMLPDLQQDILKLDKDHYLPLIPKDFQLETFGEIIPSDFDNNDEFIINDWDDVFMIIGSIIAFDIRKQVQDELGYTTSAGVGRVKTIAKLASGFMKPDNQTIVRNSSINNFLKNFDFTDFWSMGGKTGDFIKEKLSPPFEDSIKFIRENYDIHELQDYLIDKQLAEKLYKMIRGEYYSPLSERIVLKSMNSNKNIRGVDSVTKLDDAIKWIKVFAADLFQRLVETDDENGYRTRPKTISIHFRSIKDFKTPHSKQSTLPIVPKEELESTLYKYGVNLLKMSESQYGKIYPLQNINMTISNFEIVDNNSSNKKEFAKQTQQQKGNDQVKQESPKVESPGPPEQFQLLDNGLFKCLKCNQEINDQIEHIDFHYAIELTEALNGSNSLSSDLQKFSNNSKSYGEKRLNSKKREVSKKSNKLDQNKKTKFDKSQSKLPF</sequence>
<evidence type="ECO:0000313" key="13">
    <source>
        <dbReference type="Proteomes" id="UP000094112"/>
    </source>
</evidence>
<dbReference type="GO" id="GO:0005739">
    <property type="term" value="C:mitochondrion"/>
    <property type="evidence" value="ECO:0007669"/>
    <property type="project" value="EnsemblFungi"/>
</dbReference>
<dbReference type="GO" id="GO:0003684">
    <property type="term" value="F:damaged DNA binding"/>
    <property type="evidence" value="ECO:0007669"/>
    <property type="project" value="InterPro"/>
</dbReference>
<keyword evidence="5" id="KW-0863">Zinc-finger</keyword>
<dbReference type="GeneID" id="30203948"/>
<dbReference type="InterPro" id="IPR052230">
    <property type="entry name" value="DNA_polymerase_eta"/>
</dbReference>
<feature type="compositionally biased region" description="Basic and acidic residues" evidence="10">
    <location>
        <begin position="571"/>
        <end position="607"/>
    </location>
</feature>
<dbReference type="RefSeq" id="XP_019040575.1">
    <property type="nucleotide sequence ID" value="XM_019186702.1"/>
</dbReference>
<dbReference type="GO" id="GO:0006281">
    <property type="term" value="P:DNA repair"/>
    <property type="evidence" value="ECO:0007669"/>
    <property type="project" value="UniProtKB-KW"/>
</dbReference>
<evidence type="ECO:0000256" key="8">
    <source>
        <dbReference type="ARBA" id="ARBA00023242"/>
    </source>
</evidence>
<reference evidence="12 13" key="1">
    <citation type="journal article" date="2016" name="Proc. Natl. Acad. Sci. U.S.A.">
        <title>Comparative genomics of biotechnologically important yeasts.</title>
        <authorList>
            <person name="Riley R."/>
            <person name="Haridas S."/>
            <person name="Wolfe K.H."/>
            <person name="Lopes M.R."/>
            <person name="Hittinger C.T."/>
            <person name="Goeker M."/>
            <person name="Salamov A.A."/>
            <person name="Wisecaver J.H."/>
            <person name="Long T.M."/>
            <person name="Calvey C.H."/>
            <person name="Aerts A.L."/>
            <person name="Barry K.W."/>
            <person name="Choi C."/>
            <person name="Clum A."/>
            <person name="Coughlan A.Y."/>
            <person name="Deshpande S."/>
            <person name="Douglass A.P."/>
            <person name="Hanson S.J."/>
            <person name="Klenk H.-P."/>
            <person name="LaButti K.M."/>
            <person name="Lapidus A."/>
            <person name="Lindquist E.A."/>
            <person name="Lipzen A.M."/>
            <person name="Meier-Kolthoff J.P."/>
            <person name="Ohm R.A."/>
            <person name="Otillar R.P."/>
            <person name="Pangilinan J.L."/>
            <person name="Peng Y."/>
            <person name="Rokas A."/>
            <person name="Rosa C.A."/>
            <person name="Scheuner C."/>
            <person name="Sibirny A.A."/>
            <person name="Slot J.C."/>
            <person name="Stielow J.B."/>
            <person name="Sun H."/>
            <person name="Kurtzman C.P."/>
            <person name="Blackwell M."/>
            <person name="Grigoriev I.V."/>
            <person name="Jeffries T.W."/>
        </authorList>
    </citation>
    <scope>NUCLEOTIDE SEQUENCE [LARGE SCALE GENOMIC DNA]</scope>
    <source>
        <strain evidence="13">ATCC 58044 / CBS 1984 / NCYC 433 / NRRL Y-366-8</strain>
    </source>
</reference>
<dbReference type="PANTHER" id="PTHR45873:SF1">
    <property type="entry name" value="DNA POLYMERASE ETA"/>
    <property type="match status" value="1"/>
</dbReference>
<dbReference type="Pfam" id="PF00817">
    <property type="entry name" value="IMS"/>
    <property type="match status" value="1"/>
</dbReference>
<keyword evidence="7" id="KW-0234">DNA repair</keyword>
<evidence type="ECO:0000256" key="7">
    <source>
        <dbReference type="ARBA" id="ARBA00023204"/>
    </source>
</evidence>
<comment type="subcellular location">
    <subcellularLocation>
        <location evidence="1">Nucleus</location>
    </subcellularLocation>
</comment>
<dbReference type="Gene3D" id="1.10.150.20">
    <property type="entry name" value="5' to 3' exonuclease, C-terminal subdomain"/>
    <property type="match status" value="1"/>
</dbReference>
<dbReference type="GO" id="GO:0005657">
    <property type="term" value="C:replication fork"/>
    <property type="evidence" value="ECO:0007669"/>
    <property type="project" value="EnsemblFungi"/>
</dbReference>
<protein>
    <recommendedName>
        <fullName evidence="9">DNA polymerase eta</fullName>
    </recommendedName>
</protein>
<dbReference type="InterPro" id="IPR017961">
    <property type="entry name" value="DNA_pol_Y-fam_little_finger"/>
</dbReference>
<feature type="region of interest" description="Disordered" evidence="10">
    <location>
        <begin position="483"/>
        <end position="513"/>
    </location>
</feature>
<dbReference type="Gene3D" id="3.30.1490.100">
    <property type="entry name" value="DNA polymerase, Y-family, little finger domain"/>
    <property type="match status" value="1"/>
</dbReference>
<dbReference type="InterPro" id="IPR043502">
    <property type="entry name" value="DNA/RNA_pol_sf"/>
</dbReference>
<evidence type="ECO:0000256" key="9">
    <source>
        <dbReference type="ARBA" id="ARBA00044975"/>
    </source>
</evidence>